<feature type="domain" description="Importin N-terminal" evidence="8">
    <location>
        <begin position="24"/>
        <end position="99"/>
    </location>
</feature>
<dbReference type="Proteomes" id="UP000028834">
    <property type="component" value="Unassembled WGS sequence"/>
</dbReference>
<dbReference type="OrthoDB" id="329768at2759"/>
<dbReference type="SMART" id="SM00913">
    <property type="entry name" value="IBN_N"/>
    <property type="match status" value="1"/>
</dbReference>
<keyword evidence="3" id="KW-0813">Transport</keyword>
<dbReference type="Pfam" id="PF18808">
    <property type="entry name" value="Importin_rep_4"/>
    <property type="match status" value="1"/>
</dbReference>
<evidence type="ECO:0000256" key="7">
    <source>
        <dbReference type="ARBA" id="ARBA00023242"/>
    </source>
</evidence>
<dbReference type="SUPFAM" id="SSF48371">
    <property type="entry name" value="ARM repeat"/>
    <property type="match status" value="1"/>
</dbReference>
<evidence type="ECO:0000256" key="5">
    <source>
        <dbReference type="ARBA" id="ARBA00022737"/>
    </source>
</evidence>
<dbReference type="InterPro" id="IPR041653">
    <property type="entry name" value="Importin_rep_4"/>
</dbReference>
<comment type="caution">
    <text evidence="9">The sequence shown here is derived from an EMBL/GenBank/DDBJ whole genome shotgun (WGS) entry which is preliminary data.</text>
</comment>
<keyword evidence="4" id="KW-0963">Cytoplasm</keyword>
<dbReference type="InterPro" id="IPR016024">
    <property type="entry name" value="ARM-type_fold"/>
</dbReference>
<keyword evidence="5" id="KW-0677">Repeat</keyword>
<accession>A0A086M3K3</accession>
<evidence type="ECO:0000256" key="2">
    <source>
        <dbReference type="ARBA" id="ARBA00004496"/>
    </source>
</evidence>
<dbReference type="InterPro" id="IPR040122">
    <property type="entry name" value="Importin_beta"/>
</dbReference>
<dbReference type="GO" id="GO:0005737">
    <property type="term" value="C:cytoplasm"/>
    <property type="evidence" value="ECO:0007669"/>
    <property type="project" value="UniProtKB-SubCell"/>
</dbReference>
<dbReference type="InterPro" id="IPR057672">
    <property type="entry name" value="TPR_IPO4/5"/>
</dbReference>
<evidence type="ECO:0000259" key="8">
    <source>
        <dbReference type="PROSITE" id="PS50166"/>
    </source>
</evidence>
<evidence type="ECO:0000313" key="9">
    <source>
        <dbReference type="EMBL" id="KFG63471.1"/>
    </source>
</evidence>
<name>A0A086M3K3_TOXGO</name>
<evidence type="ECO:0000256" key="1">
    <source>
        <dbReference type="ARBA" id="ARBA00004123"/>
    </source>
</evidence>
<dbReference type="AlphaFoldDB" id="A0A086M3K3"/>
<dbReference type="Gene3D" id="1.25.10.10">
    <property type="entry name" value="Leucine-rich Repeat Variant"/>
    <property type="match status" value="2"/>
</dbReference>
<dbReference type="VEuPathDB" id="ToxoDB:TGRUB_229180"/>
<dbReference type="InterPro" id="IPR011989">
    <property type="entry name" value="ARM-like"/>
</dbReference>
<dbReference type="GO" id="GO:0006606">
    <property type="term" value="P:protein import into nucleus"/>
    <property type="evidence" value="ECO:0007669"/>
    <property type="project" value="InterPro"/>
</dbReference>
<dbReference type="InterPro" id="IPR001494">
    <property type="entry name" value="Importin-beta_N"/>
</dbReference>
<organism evidence="9 10">
    <name type="scientific">Toxoplasma gondii RUB</name>
    <dbReference type="NCBI Taxonomy" id="935652"/>
    <lineage>
        <taxon>Eukaryota</taxon>
        <taxon>Sar</taxon>
        <taxon>Alveolata</taxon>
        <taxon>Apicomplexa</taxon>
        <taxon>Conoidasida</taxon>
        <taxon>Coccidia</taxon>
        <taxon>Eucoccidiorida</taxon>
        <taxon>Eimeriorina</taxon>
        <taxon>Sarcocystidae</taxon>
        <taxon>Toxoplasma</taxon>
    </lineage>
</organism>
<keyword evidence="6" id="KW-0653">Protein transport</keyword>
<dbReference type="Pfam" id="PF13513">
    <property type="entry name" value="HEAT_EZ"/>
    <property type="match status" value="1"/>
</dbReference>
<dbReference type="GO" id="GO:0031267">
    <property type="term" value="F:small GTPase binding"/>
    <property type="evidence" value="ECO:0007669"/>
    <property type="project" value="InterPro"/>
</dbReference>
<evidence type="ECO:0000256" key="4">
    <source>
        <dbReference type="ARBA" id="ARBA00022490"/>
    </source>
</evidence>
<protein>
    <submittedName>
        <fullName evidence="9">HEAT repeat-containing protein</fullName>
    </submittedName>
</protein>
<evidence type="ECO:0000313" key="10">
    <source>
        <dbReference type="Proteomes" id="UP000028834"/>
    </source>
</evidence>
<evidence type="ECO:0000256" key="3">
    <source>
        <dbReference type="ARBA" id="ARBA00022448"/>
    </source>
</evidence>
<proteinExistence type="predicted"/>
<dbReference type="Pfam" id="PF18829">
    <property type="entry name" value="Importin_rep_6"/>
    <property type="match status" value="1"/>
</dbReference>
<dbReference type="PROSITE" id="PS50166">
    <property type="entry name" value="IMPORTIN_B_NT"/>
    <property type="match status" value="1"/>
</dbReference>
<dbReference type="EMBL" id="AFYV02000947">
    <property type="protein sequence ID" value="KFG63471.1"/>
    <property type="molecule type" value="Genomic_DNA"/>
</dbReference>
<dbReference type="GO" id="GO:0005634">
    <property type="term" value="C:nucleus"/>
    <property type="evidence" value="ECO:0007669"/>
    <property type="project" value="UniProtKB-SubCell"/>
</dbReference>
<keyword evidence="7" id="KW-0539">Nucleus</keyword>
<gene>
    <name evidence="9" type="ORF">TGRUB_229180</name>
</gene>
<reference evidence="9 10" key="1">
    <citation type="submission" date="2014-05" db="EMBL/GenBank/DDBJ databases">
        <authorList>
            <person name="Sibley D."/>
            <person name="Venepally P."/>
            <person name="Karamycheva S."/>
            <person name="Hadjithomas M."/>
            <person name="Khan A."/>
            <person name="Brunk B."/>
            <person name="Roos D."/>
            <person name="Caler E."/>
            <person name="Lorenzi H."/>
        </authorList>
    </citation>
    <scope>NUCLEOTIDE SEQUENCE [LARGE SCALE GENOMIC DNA]</scope>
    <source>
        <strain evidence="9 10">RUB</strain>
    </source>
</reference>
<dbReference type="PANTHER" id="PTHR10527">
    <property type="entry name" value="IMPORTIN BETA"/>
    <property type="match status" value="1"/>
</dbReference>
<dbReference type="InterPro" id="IPR041389">
    <property type="entry name" value="Importin_rep_6"/>
</dbReference>
<dbReference type="Pfam" id="PF25780">
    <property type="entry name" value="TPR_IPO5"/>
    <property type="match status" value="1"/>
</dbReference>
<evidence type="ECO:0000256" key="6">
    <source>
        <dbReference type="ARBA" id="ARBA00022927"/>
    </source>
</evidence>
<sequence length="1238" mass="136118">MDLEAFVSLLRAVISPDPALRKEAERQIKEGKEKQPAALVSLVLQTVQTHSDDEVRLQAAVLFRSFFRGVIDSEGHVWRQLGDAERTQVKQILLHCLDTEKNKLVRNNICDTISDLASDLIPVDQWNDLGQVLLAMIQSGVPVKQQTGLKILSEIAPVLTEQLAAAAPLVCRIISACMASGQDVNTRVEAFALLVAVVEDMNKRVYKKFLPDAKTRAAPECPSVQLLVIDTLEATLRAGAEDDYALAERMMVSVIQLCEAEQGGGVSLLRPHLSQFCDYLLAISLIGQGQREAAEAAAAAGTAAAAAAQAAAASLGSTGALGADQGACVAATACATKTNDEETPEGLQNCRKYAIEALLCCVEQKSQVMLRVPNFLNRLLEALLMCMLDIRDSSYAKWLEEGEEEDEQRFFDVGEEGLDRICRAYSSDEDLAVGSRTQAASILLPALFNYVTTFLQRPEWEYRFVALMAISQTIEYVQEDQEEELDYIAKTLMRYLGDGDFRVRFAAAQAIGQMSLDQTPYVQEQFASEMLPLLIARMDDEVPRVQGHACAAFVNFSEEVEKAEMLKVAGQVMEKLLTKIRPGTPKTVREHAVTCIAVVAGVLEESFVPYYSAVVPSLLDVITNSTALELRSLRGKAIECISIVGLSVSREQFAEDGKVAMEAMLQIAESTATCEDTKTSSCCSQATQHRCMDEEGDAVREYLTEALGRMCRAMGADFLVYLPRILPRLLEVLTVKPKELKAEEAEDDEDMTYVILDSNTSLGLKTSLLEEQSRALDLLCTITTVLQDPLTSASLSTAQFAAGSFLQPLAEAVFPLLTHLLSEDIKQKALETMASLIGTCKQLVLQYARRAAQAQGEGQPQVEEEARRSGASVKEMLRAMTLRTCGEVFKSLQDEDGDVDSMVAEAAGLNDCLSKAGGEVFTDEEVAQQALNVFSALEKSFERRIDISARKNRQDEEVDEDDMLRLEEEDQQEQTLRSSLLEIVGTLMATHPKEFLRSKASEAAAAFVQQFLREDAPDEDKSVALYVCDDILQHLKEDGLSLWPLFMPRLIQCLLSSDARVLQAAAYGVQQGALLQQAFQPFVQEAAKNLLTAVNRSQKTKNKMEQAATDNTAAALGDLLRCYGGSMHEEEQRVLLSAWLGNLPLKQDETEGLRMHKFLMEAVLQNNAVVLGPNASNLPRLLQILCAVYRTDFSDSDLNEEIKKLFAQINASGQPAPLAALCQNFTAKEQKKLQKILK</sequence>
<comment type="subcellular location">
    <subcellularLocation>
        <location evidence="2">Cytoplasm</location>
    </subcellularLocation>
    <subcellularLocation>
        <location evidence="1">Nucleus</location>
    </subcellularLocation>
</comment>